<evidence type="ECO:0000313" key="2">
    <source>
        <dbReference type="EMBL" id="KIW76728.1"/>
    </source>
</evidence>
<dbReference type="AlphaFoldDB" id="A0A0D2G7T5"/>
<dbReference type="EMBL" id="KN846974">
    <property type="protein sequence ID" value="KIW76728.1"/>
    <property type="molecule type" value="Genomic_DNA"/>
</dbReference>
<feature type="region of interest" description="Disordered" evidence="1">
    <location>
        <begin position="205"/>
        <end position="266"/>
    </location>
</feature>
<dbReference type="RefSeq" id="XP_013280536.1">
    <property type="nucleotide sequence ID" value="XM_013425082.1"/>
</dbReference>
<gene>
    <name evidence="2" type="ORF">Z517_09172</name>
</gene>
<reference evidence="2 3" key="1">
    <citation type="submission" date="2015-01" db="EMBL/GenBank/DDBJ databases">
        <title>The Genome Sequence of Fonsecaea pedrosoi CBS 271.37.</title>
        <authorList>
            <consortium name="The Broad Institute Genomics Platform"/>
            <person name="Cuomo C."/>
            <person name="de Hoog S."/>
            <person name="Gorbushina A."/>
            <person name="Stielow B."/>
            <person name="Teixiera M."/>
            <person name="Abouelleil A."/>
            <person name="Chapman S.B."/>
            <person name="Priest M."/>
            <person name="Young S.K."/>
            <person name="Wortman J."/>
            <person name="Nusbaum C."/>
            <person name="Birren B."/>
        </authorList>
    </citation>
    <scope>NUCLEOTIDE SEQUENCE [LARGE SCALE GENOMIC DNA]</scope>
    <source>
        <strain evidence="2 3">CBS 271.37</strain>
    </source>
</reference>
<keyword evidence="3" id="KW-1185">Reference proteome</keyword>
<dbReference type="VEuPathDB" id="FungiDB:Z517_09172"/>
<feature type="compositionally biased region" description="Acidic residues" evidence="1">
    <location>
        <begin position="214"/>
        <end position="227"/>
    </location>
</feature>
<evidence type="ECO:0000313" key="3">
    <source>
        <dbReference type="Proteomes" id="UP000053029"/>
    </source>
</evidence>
<dbReference type="HOGENOM" id="CLU_1045975_0_0_1"/>
<name>A0A0D2G7T5_9EURO</name>
<proteinExistence type="predicted"/>
<organism evidence="2 3">
    <name type="scientific">Fonsecaea pedrosoi CBS 271.37</name>
    <dbReference type="NCBI Taxonomy" id="1442368"/>
    <lineage>
        <taxon>Eukaryota</taxon>
        <taxon>Fungi</taxon>
        <taxon>Dikarya</taxon>
        <taxon>Ascomycota</taxon>
        <taxon>Pezizomycotina</taxon>
        <taxon>Eurotiomycetes</taxon>
        <taxon>Chaetothyriomycetidae</taxon>
        <taxon>Chaetothyriales</taxon>
        <taxon>Herpotrichiellaceae</taxon>
        <taxon>Fonsecaea</taxon>
    </lineage>
</organism>
<protein>
    <submittedName>
        <fullName evidence="2">Uncharacterized protein</fullName>
    </submittedName>
</protein>
<dbReference type="OrthoDB" id="3777810at2759"/>
<dbReference type="Proteomes" id="UP000053029">
    <property type="component" value="Unassembled WGS sequence"/>
</dbReference>
<dbReference type="GeneID" id="25308662"/>
<accession>A0A0D2G7T5</accession>
<evidence type="ECO:0000256" key="1">
    <source>
        <dbReference type="SAM" id="MobiDB-lite"/>
    </source>
</evidence>
<dbReference type="STRING" id="1442368.A0A0D2G7T5"/>
<sequence>MPCLIHDVARGGFAKLFYRDLDSICRDTMDGEAFMDQVTSRGSSDVVSIRGPGMHQPDDCFCCLDDYFYGVVLEVAYSQKSEELEKLAQFYLFESYLNIRKVIGISFGYFRSKRITVHVWKRDNSGKTASGQLRHYSREVRTEAGAQVPGPPLKISVFDIAPPALVPSSLHGATIQIPLDKLCHYIEKAELADAEVKKRMEALQSQRLNGLDRGDDDSSQENEDEDGAGTKTLDEDYVPSRVGRKDPESGRSPIRTRSRTSGAFSD</sequence>